<name>A0A1I5P9E2_9BACT</name>
<evidence type="ECO:0000256" key="5">
    <source>
        <dbReference type="ARBA" id="ARBA00023015"/>
    </source>
</evidence>
<protein>
    <recommendedName>
        <fullName evidence="7">Transcription termination/antitermination protein NusA</fullName>
    </recommendedName>
</protein>
<dbReference type="AlphaFoldDB" id="A0A1I5P9E2"/>
<evidence type="ECO:0000259" key="8">
    <source>
        <dbReference type="Pfam" id="PF08529"/>
    </source>
</evidence>
<dbReference type="GO" id="GO:0006353">
    <property type="term" value="P:DNA-templated transcription termination"/>
    <property type="evidence" value="ECO:0007669"/>
    <property type="project" value="UniProtKB-UniRule"/>
</dbReference>
<dbReference type="EMBL" id="FOXB01000014">
    <property type="protein sequence ID" value="SFP30729.1"/>
    <property type="molecule type" value="Genomic_DNA"/>
</dbReference>
<evidence type="ECO:0000256" key="1">
    <source>
        <dbReference type="ARBA" id="ARBA00022472"/>
    </source>
</evidence>
<dbReference type="SUPFAM" id="SSF69705">
    <property type="entry name" value="Transcription factor NusA, N-terminal domain"/>
    <property type="match status" value="1"/>
</dbReference>
<dbReference type="InterPro" id="IPR025249">
    <property type="entry name" value="TF_NusA_KH_1st"/>
</dbReference>
<dbReference type="InterPro" id="IPR030842">
    <property type="entry name" value="TF_NusA_bacterial"/>
</dbReference>
<evidence type="ECO:0000313" key="11">
    <source>
        <dbReference type="EMBL" id="SFP30729.1"/>
    </source>
</evidence>
<keyword evidence="6 7" id="KW-0804">Transcription</keyword>
<dbReference type="InterPro" id="IPR010213">
    <property type="entry name" value="TF_NusA"/>
</dbReference>
<evidence type="ECO:0000259" key="10">
    <source>
        <dbReference type="Pfam" id="PF26594"/>
    </source>
</evidence>
<organism evidence="11 12">
    <name type="scientific">Hydrogenimonas thermophila</name>
    <dbReference type="NCBI Taxonomy" id="223786"/>
    <lineage>
        <taxon>Bacteria</taxon>
        <taxon>Pseudomonadati</taxon>
        <taxon>Campylobacterota</taxon>
        <taxon>Epsilonproteobacteria</taxon>
        <taxon>Campylobacterales</taxon>
        <taxon>Hydrogenimonadaceae</taxon>
        <taxon>Hydrogenimonas</taxon>
    </lineage>
</organism>
<keyword evidence="5 7" id="KW-0805">Transcription regulation</keyword>
<keyword evidence="1 7" id="KW-0806">Transcription termination</keyword>
<dbReference type="HAMAP" id="MF_00945_B">
    <property type="entry name" value="NusA_B"/>
    <property type="match status" value="1"/>
</dbReference>
<comment type="function">
    <text evidence="7">Participates in both transcription termination and antitermination.</text>
</comment>
<keyword evidence="12" id="KW-1185">Reference proteome</keyword>
<feature type="domain" description="Transcription factor NusA N-terminal" evidence="8">
    <location>
        <begin position="4"/>
        <end position="123"/>
    </location>
</feature>
<keyword evidence="3 7" id="KW-0889">Transcription antitermination</keyword>
<gene>
    <name evidence="7" type="primary">nusA</name>
    <name evidence="11" type="ORF">SAMN05216234_11430</name>
</gene>
<comment type="similarity">
    <text evidence="7">Belongs to the NusA family.</text>
</comment>
<dbReference type="PANTHER" id="PTHR22648">
    <property type="entry name" value="TRANSCRIPTION TERMINATION FACTOR NUSA"/>
    <property type="match status" value="1"/>
</dbReference>
<evidence type="ECO:0000256" key="6">
    <source>
        <dbReference type="ARBA" id="ARBA00023163"/>
    </source>
</evidence>
<sequence length="373" mass="41520">MEKIIDIIDSIAHEKGLKPESVKEAFKTAVIQTAKRVICENCDFEVEIDEKSKQYTLYQKITVVNSDDKRLEEEPEKYISLTEAKELDSDVELGDELTSEVSLEDYGRSAASALFHEIEYHIQRFVEEQMFNKYKAMIGTVVSGPVTRVDNEQNTYIEIDEVRAVLPKRNRIKGEYFHVGDTIKGILRYVGIDKKFGIHLEVSRTMPKFLEELLKQEVPEIADGLVVIEKSARIPGERAKVALTATSPRVDPVGATVGVKGVRINAVSKELNGENIDCIEYSPIPEIFVARSLSPAIISSVKIEDKKAIVTLPSDQKSKAIGKSGINIRLASMLTGYQIELNEIAATASSSDEAKTDEEKQINPDALKALFGE</sequence>
<dbReference type="STRING" id="223786.SAMN05216234_11430"/>
<dbReference type="GO" id="GO:0031564">
    <property type="term" value="P:transcription antitermination"/>
    <property type="evidence" value="ECO:0007669"/>
    <property type="project" value="UniProtKB-UniRule"/>
</dbReference>
<evidence type="ECO:0000256" key="3">
    <source>
        <dbReference type="ARBA" id="ARBA00022814"/>
    </source>
</evidence>
<evidence type="ECO:0000313" key="12">
    <source>
        <dbReference type="Proteomes" id="UP000199227"/>
    </source>
</evidence>
<dbReference type="RefSeq" id="WP_092912173.1">
    <property type="nucleotide sequence ID" value="NZ_CP136592.1"/>
</dbReference>
<proteinExistence type="inferred from homology"/>
<evidence type="ECO:0000256" key="7">
    <source>
        <dbReference type="HAMAP-Rule" id="MF_00945"/>
    </source>
</evidence>
<dbReference type="Gene3D" id="2.40.50.140">
    <property type="entry name" value="Nucleic acid-binding proteins"/>
    <property type="match status" value="1"/>
</dbReference>
<dbReference type="InterPro" id="IPR013735">
    <property type="entry name" value="TF_NusA_N"/>
</dbReference>
<feature type="domain" description="Transcription factor NusA first KH" evidence="9">
    <location>
        <begin position="204"/>
        <end position="281"/>
    </location>
</feature>
<keyword evidence="2 7" id="KW-0963">Cytoplasm</keyword>
<feature type="domain" description="NusA-like second KH" evidence="10">
    <location>
        <begin position="285"/>
        <end position="345"/>
    </location>
</feature>
<comment type="subunit">
    <text evidence="7">Monomer. Binds directly to the core enzyme of the DNA-dependent RNA polymerase and to nascent RNA.</text>
</comment>
<dbReference type="Gene3D" id="3.30.300.20">
    <property type="match status" value="2"/>
</dbReference>
<evidence type="ECO:0000256" key="4">
    <source>
        <dbReference type="ARBA" id="ARBA00022884"/>
    </source>
</evidence>
<dbReference type="Gene3D" id="3.30.1480.10">
    <property type="entry name" value="NusA, N-terminal domain"/>
    <property type="match status" value="1"/>
</dbReference>
<dbReference type="GO" id="GO:0005829">
    <property type="term" value="C:cytosol"/>
    <property type="evidence" value="ECO:0007669"/>
    <property type="project" value="TreeGrafter"/>
</dbReference>
<dbReference type="Pfam" id="PF08529">
    <property type="entry name" value="NusA_N"/>
    <property type="match status" value="1"/>
</dbReference>
<accession>A0A1I5P9E2</accession>
<dbReference type="SUPFAM" id="SSF50249">
    <property type="entry name" value="Nucleic acid-binding proteins"/>
    <property type="match status" value="1"/>
</dbReference>
<dbReference type="PANTHER" id="PTHR22648:SF0">
    <property type="entry name" value="TRANSCRIPTION TERMINATION_ANTITERMINATION PROTEIN NUSA"/>
    <property type="match status" value="1"/>
</dbReference>
<dbReference type="Pfam" id="PF13184">
    <property type="entry name" value="KH_NusA_1st"/>
    <property type="match status" value="1"/>
</dbReference>
<dbReference type="OrthoDB" id="9807233at2"/>
<dbReference type="GO" id="GO:0003700">
    <property type="term" value="F:DNA-binding transcription factor activity"/>
    <property type="evidence" value="ECO:0007669"/>
    <property type="project" value="InterPro"/>
</dbReference>
<dbReference type="NCBIfam" id="TIGR01953">
    <property type="entry name" value="NusA"/>
    <property type="match status" value="1"/>
</dbReference>
<dbReference type="GO" id="GO:0003723">
    <property type="term" value="F:RNA binding"/>
    <property type="evidence" value="ECO:0007669"/>
    <property type="project" value="UniProtKB-UniRule"/>
</dbReference>
<comment type="subcellular location">
    <subcellularLocation>
        <location evidence="7">Cytoplasm</location>
    </subcellularLocation>
</comment>
<evidence type="ECO:0000256" key="2">
    <source>
        <dbReference type="ARBA" id="ARBA00022490"/>
    </source>
</evidence>
<reference evidence="11 12" key="1">
    <citation type="submission" date="2016-10" db="EMBL/GenBank/DDBJ databases">
        <authorList>
            <person name="de Groot N.N."/>
        </authorList>
    </citation>
    <scope>NUCLEOTIDE SEQUENCE [LARGE SCALE GENOMIC DNA]</scope>
    <source>
        <strain evidence="11 12">EP1-55-1</strain>
    </source>
</reference>
<dbReference type="FunFam" id="3.30.300.20:FF:000002">
    <property type="entry name" value="Transcription termination/antitermination protein NusA"/>
    <property type="match status" value="1"/>
</dbReference>
<evidence type="ECO:0000259" key="9">
    <source>
        <dbReference type="Pfam" id="PF13184"/>
    </source>
</evidence>
<dbReference type="InterPro" id="IPR012340">
    <property type="entry name" value="NA-bd_OB-fold"/>
</dbReference>
<keyword evidence="4 7" id="KW-0694">RNA-binding</keyword>
<dbReference type="InterPro" id="IPR036555">
    <property type="entry name" value="NusA_N_sf"/>
</dbReference>
<dbReference type="InterPro" id="IPR058582">
    <property type="entry name" value="KH_NusA_2nd"/>
</dbReference>
<dbReference type="Pfam" id="PF26594">
    <property type="entry name" value="KH_NusA_2nd"/>
    <property type="match status" value="1"/>
</dbReference>
<dbReference type="CDD" id="cd22529">
    <property type="entry name" value="KH-II_NusA_rpt2"/>
    <property type="match status" value="1"/>
</dbReference>
<dbReference type="CDD" id="cd02134">
    <property type="entry name" value="KH-II_NusA_rpt1"/>
    <property type="match status" value="1"/>
</dbReference>
<dbReference type="Proteomes" id="UP000199227">
    <property type="component" value="Unassembled WGS sequence"/>
</dbReference>
<dbReference type="InterPro" id="IPR009019">
    <property type="entry name" value="KH_sf_prok-type"/>
</dbReference>
<dbReference type="InterPro" id="IPR015946">
    <property type="entry name" value="KH_dom-like_a/b"/>
</dbReference>
<dbReference type="SUPFAM" id="SSF54814">
    <property type="entry name" value="Prokaryotic type KH domain (KH-domain type II)"/>
    <property type="match status" value="2"/>
</dbReference>